<dbReference type="HOGENOM" id="CLU_043399_3_1_6"/>
<dbReference type="Pfam" id="PF01531">
    <property type="entry name" value="Glyco_transf_11"/>
    <property type="match status" value="1"/>
</dbReference>
<dbReference type="GO" id="GO:0008107">
    <property type="term" value="F:galactoside 2-alpha-L-fucosyltransferase activity"/>
    <property type="evidence" value="ECO:0007669"/>
    <property type="project" value="InterPro"/>
</dbReference>
<keyword evidence="2 3" id="KW-0808">Transferase</keyword>
<organism evidence="3 4">
    <name type="scientific">Photobacterium leiognathi lrivu.4.1</name>
    <dbReference type="NCBI Taxonomy" id="1248232"/>
    <lineage>
        <taxon>Bacteria</taxon>
        <taxon>Pseudomonadati</taxon>
        <taxon>Pseudomonadota</taxon>
        <taxon>Gammaproteobacteria</taxon>
        <taxon>Vibrionales</taxon>
        <taxon>Vibrionaceae</taxon>
        <taxon>Photobacterium</taxon>
    </lineage>
</organism>
<proteinExistence type="predicted"/>
<evidence type="ECO:0000313" key="3">
    <source>
        <dbReference type="EMBL" id="GAD28975.1"/>
    </source>
</evidence>
<dbReference type="AlphaFoldDB" id="X0NXP9"/>
<dbReference type="GO" id="GO:0005975">
    <property type="term" value="P:carbohydrate metabolic process"/>
    <property type="evidence" value="ECO:0007669"/>
    <property type="project" value="InterPro"/>
</dbReference>
<evidence type="ECO:0000256" key="2">
    <source>
        <dbReference type="ARBA" id="ARBA00022679"/>
    </source>
</evidence>
<protein>
    <submittedName>
        <fullName evidence="3">Putative glycosyl transferase</fullName>
    </submittedName>
</protein>
<dbReference type="RefSeq" id="WP_023931555.1">
    <property type="nucleotide sequence ID" value="NZ_DF196810.1"/>
</dbReference>
<sequence>MKNNNKIIYAQGGIGNQLFQYVFYKMIKNTNPLVRYDIGRVNYDQQHSGVNIIDFIGNDNFLCSVNNDLPLEIKDSFFSKVYRFILRKLKIKSLKNTIYDYDALTVLNEINTDLKFFIGYFQFVDAALSVKDELESLFFEKNKNDILKLKHLNKKYTGLHIRRGDFVTSSSASHKVLSMDFIEKAISAVEGQIMVFSDDIKWCKNNLPLSERICFYEGDSAIDDFIALTQCSNYILSGSTFSWWAAFLFSNDKTQVIIPRNHNAQFMSNSSNQKLEWKVRCL</sequence>
<reference evidence="4" key="1">
    <citation type="submission" date="2012-12" db="EMBL/GenBank/DDBJ databases">
        <title>Genome Sequence of Photobacterium leiognathi lrivu.4.1.</title>
        <authorList>
            <person name="Urbanczyk H."/>
            <person name="Ogura Y."/>
            <person name="Hayashi T."/>
            <person name="Dunlap P.V."/>
        </authorList>
    </citation>
    <scope>NUCLEOTIDE SEQUENCE [LARGE SCALE GENOMIC DNA]</scope>
    <source>
        <strain evidence="4">lrivu.4.1</strain>
    </source>
</reference>
<dbReference type="Proteomes" id="UP000030675">
    <property type="component" value="Unassembled WGS sequence"/>
</dbReference>
<evidence type="ECO:0000313" key="4">
    <source>
        <dbReference type="Proteomes" id="UP000030675"/>
    </source>
</evidence>
<evidence type="ECO:0000256" key="1">
    <source>
        <dbReference type="ARBA" id="ARBA00022676"/>
    </source>
</evidence>
<dbReference type="PANTHER" id="PTHR11927:SF9">
    <property type="entry name" value="L-FUCOSYLTRANSFERASE"/>
    <property type="match status" value="1"/>
</dbReference>
<accession>X0NXP9</accession>
<dbReference type="CDD" id="cd11301">
    <property type="entry name" value="Fut1_Fut2_like"/>
    <property type="match status" value="1"/>
</dbReference>
<gene>
    <name evidence="3" type="ORF">PLEI_0619</name>
</gene>
<dbReference type="PANTHER" id="PTHR11927">
    <property type="entry name" value="GALACTOSIDE 2-L-FUCOSYLTRANSFERASE"/>
    <property type="match status" value="1"/>
</dbReference>
<dbReference type="InterPro" id="IPR002516">
    <property type="entry name" value="Glyco_trans_11"/>
</dbReference>
<dbReference type="GO" id="GO:0016020">
    <property type="term" value="C:membrane"/>
    <property type="evidence" value="ECO:0007669"/>
    <property type="project" value="InterPro"/>
</dbReference>
<dbReference type="EMBL" id="DF196810">
    <property type="protein sequence ID" value="GAD28975.1"/>
    <property type="molecule type" value="Genomic_DNA"/>
</dbReference>
<name>X0NXP9_PHOLE</name>
<keyword evidence="1" id="KW-0328">Glycosyltransferase</keyword>